<dbReference type="Proteomes" id="UP000525923">
    <property type="component" value="Unassembled WGS sequence"/>
</dbReference>
<proteinExistence type="predicted"/>
<reference evidence="2 3" key="1">
    <citation type="submission" date="2020-08" db="EMBL/GenBank/DDBJ databases">
        <title>Genomic Encyclopedia of Type Strains, Phase IV (KMG-IV): sequencing the most valuable type-strain genomes for metagenomic binning, comparative biology and taxonomic classification.</title>
        <authorList>
            <person name="Goeker M."/>
        </authorList>
    </citation>
    <scope>NUCLEOTIDE SEQUENCE [LARGE SCALE GENOMIC DNA]</scope>
    <source>
        <strain evidence="2 3">DSM 15895</strain>
    </source>
</reference>
<keyword evidence="3" id="KW-1185">Reference proteome</keyword>
<evidence type="ECO:0000313" key="2">
    <source>
        <dbReference type="EMBL" id="MBB5179333.1"/>
    </source>
</evidence>
<keyword evidence="1" id="KW-0812">Transmembrane</keyword>
<keyword evidence="1" id="KW-0472">Membrane</keyword>
<dbReference type="AlphaFoldDB" id="A0A7W8FRS6"/>
<dbReference type="Pfam" id="PF11750">
    <property type="entry name" value="DUF3307"/>
    <property type="match status" value="1"/>
</dbReference>
<feature type="transmembrane region" description="Helical" evidence="1">
    <location>
        <begin position="92"/>
        <end position="113"/>
    </location>
</feature>
<evidence type="ECO:0000313" key="3">
    <source>
        <dbReference type="Proteomes" id="UP000525923"/>
    </source>
</evidence>
<feature type="transmembrane region" description="Helical" evidence="1">
    <location>
        <begin position="6"/>
        <end position="24"/>
    </location>
</feature>
<feature type="transmembrane region" description="Helical" evidence="1">
    <location>
        <begin position="31"/>
        <end position="53"/>
    </location>
</feature>
<gene>
    <name evidence="2" type="ORF">HNQ44_000757</name>
</gene>
<evidence type="ECO:0000256" key="1">
    <source>
        <dbReference type="SAM" id="Phobius"/>
    </source>
</evidence>
<name>A0A7W8FRS6_9BACL</name>
<dbReference type="RefSeq" id="WP_135505053.1">
    <property type="nucleotide sequence ID" value="NZ_JACHHE010000002.1"/>
</dbReference>
<organism evidence="2 3">
    <name type="scientific">Planococcus koreensis</name>
    <dbReference type="NCBI Taxonomy" id="112331"/>
    <lineage>
        <taxon>Bacteria</taxon>
        <taxon>Bacillati</taxon>
        <taxon>Bacillota</taxon>
        <taxon>Bacilli</taxon>
        <taxon>Bacillales</taxon>
        <taxon>Caryophanaceae</taxon>
        <taxon>Planococcus</taxon>
    </lineage>
</organism>
<protein>
    <submittedName>
        <fullName evidence="2">Nicotinamide riboside transporter PnuC</fullName>
    </submittedName>
</protein>
<dbReference type="InterPro" id="IPR021737">
    <property type="entry name" value="Phage_phiKZ_Orf197"/>
</dbReference>
<sequence>MTKFEYLLIGHLIGDFLLQTSWMAQHKATRWLPLMAHVTVYTIVVGSMGAAGGGLSMPAVALIFFSHIVLDRRTFVAFWVKHVQTVKNNEQPWLLIMADQIFHIIVLAIAIAIS</sequence>
<dbReference type="OrthoDB" id="5122730at2"/>
<keyword evidence="1" id="KW-1133">Transmembrane helix</keyword>
<accession>A0A7W8FRS6</accession>
<comment type="caution">
    <text evidence="2">The sequence shown here is derived from an EMBL/GenBank/DDBJ whole genome shotgun (WGS) entry which is preliminary data.</text>
</comment>
<dbReference type="EMBL" id="JACHHE010000002">
    <property type="protein sequence ID" value="MBB5179333.1"/>
    <property type="molecule type" value="Genomic_DNA"/>
</dbReference>